<comment type="caution">
    <text evidence="1">The sequence shown here is derived from an EMBL/GenBank/DDBJ whole genome shotgun (WGS) entry which is preliminary data.</text>
</comment>
<gene>
    <name evidence="1" type="ORF">R3W88_032032</name>
</gene>
<dbReference type="AlphaFoldDB" id="A0AAV9LRM2"/>
<dbReference type="EMBL" id="JAWPEI010000005">
    <property type="protein sequence ID" value="KAK4727115.1"/>
    <property type="molecule type" value="Genomic_DNA"/>
</dbReference>
<keyword evidence="2" id="KW-1185">Reference proteome</keyword>
<evidence type="ECO:0008006" key="3">
    <source>
        <dbReference type="Google" id="ProtNLM"/>
    </source>
</evidence>
<evidence type="ECO:0000313" key="2">
    <source>
        <dbReference type="Proteomes" id="UP001311915"/>
    </source>
</evidence>
<name>A0AAV9LRM2_9SOLN</name>
<organism evidence="1 2">
    <name type="scientific">Solanum pinnatisectum</name>
    <name type="common">tansyleaf nightshade</name>
    <dbReference type="NCBI Taxonomy" id="50273"/>
    <lineage>
        <taxon>Eukaryota</taxon>
        <taxon>Viridiplantae</taxon>
        <taxon>Streptophyta</taxon>
        <taxon>Embryophyta</taxon>
        <taxon>Tracheophyta</taxon>
        <taxon>Spermatophyta</taxon>
        <taxon>Magnoliopsida</taxon>
        <taxon>eudicotyledons</taxon>
        <taxon>Gunneridae</taxon>
        <taxon>Pentapetalae</taxon>
        <taxon>asterids</taxon>
        <taxon>lamiids</taxon>
        <taxon>Solanales</taxon>
        <taxon>Solanaceae</taxon>
        <taxon>Solanoideae</taxon>
        <taxon>Solaneae</taxon>
        <taxon>Solanum</taxon>
    </lineage>
</organism>
<protein>
    <recommendedName>
        <fullName evidence="3">Retrotransposon gag domain-containing protein</fullName>
    </recommendedName>
</protein>
<dbReference type="Proteomes" id="UP001311915">
    <property type="component" value="Unassembled WGS sequence"/>
</dbReference>
<sequence length="136" mass="15244">MSINGSNGSQLGHQDDIGNLNDINEPNVNVSHLMGGIVVIRLPLAEGNVVFHITSTMLQLLQLKGLSGRLDHEDPHEHIRNFVDVCSPFSFKNISQESVRLRLVPFSLMGEARKWLAEFPRNSITLWEELVTAFQV</sequence>
<evidence type="ECO:0000313" key="1">
    <source>
        <dbReference type="EMBL" id="KAK4727115.1"/>
    </source>
</evidence>
<proteinExistence type="predicted"/>
<accession>A0AAV9LRM2</accession>
<reference evidence="1 2" key="1">
    <citation type="submission" date="2023-10" db="EMBL/GenBank/DDBJ databases">
        <title>Genome-Wide Identification Analysis in wild type Solanum Pinnatisectum Reveals Some Genes Defensing Phytophthora Infestans.</title>
        <authorList>
            <person name="Sun C."/>
        </authorList>
    </citation>
    <scope>NUCLEOTIDE SEQUENCE [LARGE SCALE GENOMIC DNA]</scope>
    <source>
        <strain evidence="1">LQN</strain>
        <tissue evidence="1">Leaf</tissue>
    </source>
</reference>